<gene>
    <name evidence="1" type="ORF">Moror_4649</name>
</gene>
<name>V2XIH6_MONRO</name>
<dbReference type="AlphaFoldDB" id="V2XIH6"/>
<organism evidence="1 2">
    <name type="scientific">Moniliophthora roreri (strain MCA 2997)</name>
    <name type="common">Cocoa frosty pod rot fungus</name>
    <name type="synonym">Crinipellis roreri</name>
    <dbReference type="NCBI Taxonomy" id="1381753"/>
    <lineage>
        <taxon>Eukaryota</taxon>
        <taxon>Fungi</taxon>
        <taxon>Dikarya</taxon>
        <taxon>Basidiomycota</taxon>
        <taxon>Agaricomycotina</taxon>
        <taxon>Agaricomycetes</taxon>
        <taxon>Agaricomycetidae</taxon>
        <taxon>Agaricales</taxon>
        <taxon>Marasmiineae</taxon>
        <taxon>Marasmiaceae</taxon>
        <taxon>Moniliophthora</taxon>
    </lineage>
</organism>
<sequence>MLDYNGLCSLLHHVNALDWNFQDDGFGVYADGERGRYKTNFVGKKVENLFREVFSGGSGMMKRREVDGCRMYKRILEERELSKERVKKYLKKRHRVERELQEKGRAMVPSL</sequence>
<accession>V2XIH6</accession>
<keyword evidence="2" id="KW-1185">Reference proteome</keyword>
<evidence type="ECO:0000313" key="2">
    <source>
        <dbReference type="Proteomes" id="UP000017559"/>
    </source>
</evidence>
<evidence type="ECO:0000313" key="1">
    <source>
        <dbReference type="EMBL" id="ESK92310.1"/>
    </source>
</evidence>
<dbReference type="Proteomes" id="UP000017559">
    <property type="component" value="Unassembled WGS sequence"/>
</dbReference>
<comment type="caution">
    <text evidence="1">The sequence shown here is derived from an EMBL/GenBank/DDBJ whole genome shotgun (WGS) entry which is preliminary data.</text>
</comment>
<reference evidence="1 2" key="1">
    <citation type="journal article" date="2014" name="BMC Genomics">
        <title>Genome and secretome analysis of the hemibiotrophic fungal pathogen, Moniliophthora roreri, which causes frosty pod rot disease of cacao: mechanisms of the biotrophic and necrotrophic phases.</title>
        <authorList>
            <person name="Meinhardt L.W."/>
            <person name="Costa G.G.L."/>
            <person name="Thomazella D.P.T."/>
            <person name="Teixeira P.J.P.L."/>
            <person name="Carazzolle M.F."/>
            <person name="Schuster S.C."/>
            <person name="Carlson J.E."/>
            <person name="Guiltinan M.J."/>
            <person name="Mieczkowski P."/>
            <person name="Farmer A."/>
            <person name="Ramaraj T."/>
            <person name="Crozier J."/>
            <person name="Davis R.E."/>
            <person name="Shao J."/>
            <person name="Melnick R.L."/>
            <person name="Pereira G.A.G."/>
            <person name="Bailey B.A."/>
        </authorList>
    </citation>
    <scope>NUCLEOTIDE SEQUENCE [LARGE SCALE GENOMIC DNA]</scope>
    <source>
        <strain evidence="1 2">MCA 2997</strain>
    </source>
</reference>
<dbReference type="HOGENOM" id="CLU_2159034_0_0_1"/>
<protein>
    <submittedName>
        <fullName evidence="1">Uncharacterized protein</fullName>
    </submittedName>
</protein>
<proteinExistence type="predicted"/>
<dbReference type="EMBL" id="AWSO01000294">
    <property type="protein sequence ID" value="ESK92310.1"/>
    <property type="molecule type" value="Genomic_DNA"/>
</dbReference>
<dbReference type="KEGG" id="mrr:Moror_4649"/>